<accession>A0A841PI46</accession>
<keyword evidence="1" id="KW-1133">Transmembrane helix</keyword>
<dbReference type="RefSeq" id="WP_184402451.1">
    <property type="nucleotide sequence ID" value="NZ_JACHHJ010000001.1"/>
</dbReference>
<organism evidence="2 3">
    <name type="scientific">Geomicrobium halophilum</name>
    <dbReference type="NCBI Taxonomy" id="549000"/>
    <lineage>
        <taxon>Bacteria</taxon>
        <taxon>Bacillati</taxon>
        <taxon>Bacillota</taxon>
        <taxon>Bacilli</taxon>
        <taxon>Bacillales</taxon>
        <taxon>Geomicrobium</taxon>
    </lineage>
</organism>
<name>A0A841PI46_9BACL</name>
<protein>
    <submittedName>
        <fullName evidence="2">Uncharacterized protein</fullName>
    </submittedName>
</protein>
<sequence length="54" mass="6043">MHLVFGLLIFTVVALATYMMMASYTELSETVVVILALGFAFVAEYTYMKLRADS</sequence>
<dbReference type="Proteomes" id="UP000568839">
    <property type="component" value="Unassembled WGS sequence"/>
</dbReference>
<evidence type="ECO:0000256" key="1">
    <source>
        <dbReference type="SAM" id="Phobius"/>
    </source>
</evidence>
<keyword evidence="1" id="KW-0472">Membrane</keyword>
<reference evidence="2 3" key="1">
    <citation type="submission" date="2020-08" db="EMBL/GenBank/DDBJ databases">
        <title>Genomic Encyclopedia of Type Strains, Phase IV (KMG-IV): sequencing the most valuable type-strain genomes for metagenomic binning, comparative biology and taxonomic classification.</title>
        <authorList>
            <person name="Goeker M."/>
        </authorList>
    </citation>
    <scope>NUCLEOTIDE SEQUENCE [LARGE SCALE GENOMIC DNA]</scope>
    <source>
        <strain evidence="2 3">DSM 21769</strain>
    </source>
</reference>
<gene>
    <name evidence="2" type="ORF">HNR44_000409</name>
</gene>
<dbReference type="EMBL" id="JACHHJ010000001">
    <property type="protein sequence ID" value="MBB6448460.1"/>
    <property type="molecule type" value="Genomic_DNA"/>
</dbReference>
<keyword evidence="3" id="KW-1185">Reference proteome</keyword>
<comment type="caution">
    <text evidence="2">The sequence shown here is derived from an EMBL/GenBank/DDBJ whole genome shotgun (WGS) entry which is preliminary data.</text>
</comment>
<dbReference type="AlphaFoldDB" id="A0A841PI46"/>
<feature type="transmembrane region" description="Helical" evidence="1">
    <location>
        <begin position="30"/>
        <end position="48"/>
    </location>
</feature>
<evidence type="ECO:0000313" key="3">
    <source>
        <dbReference type="Proteomes" id="UP000568839"/>
    </source>
</evidence>
<proteinExistence type="predicted"/>
<keyword evidence="1" id="KW-0812">Transmembrane</keyword>
<evidence type="ECO:0000313" key="2">
    <source>
        <dbReference type="EMBL" id="MBB6448460.1"/>
    </source>
</evidence>